<evidence type="ECO:0000313" key="3">
    <source>
        <dbReference type="EMBL" id="SSA44662.1"/>
    </source>
</evidence>
<keyword evidence="4" id="KW-1185">Reference proteome</keyword>
<evidence type="ECO:0000313" key="2">
    <source>
        <dbReference type="EMBL" id="PWJ20566.1"/>
    </source>
</evidence>
<gene>
    <name evidence="2" type="ORF">BCF38_103385</name>
    <name evidence="3" type="ORF">SAMN05421539_103385</name>
</gene>
<feature type="region of interest" description="Disordered" evidence="1">
    <location>
        <begin position="105"/>
        <end position="126"/>
    </location>
</feature>
<name>A0A2Y9BZN1_9RHOB</name>
<dbReference type="Proteomes" id="UP000251571">
    <property type="component" value="Unassembled WGS sequence"/>
</dbReference>
<dbReference type="AlphaFoldDB" id="A0A2Y9BZN1"/>
<dbReference type="Proteomes" id="UP000245839">
    <property type="component" value="Unassembled WGS sequence"/>
</dbReference>
<dbReference type="EMBL" id="QGDJ01000003">
    <property type="protein sequence ID" value="PWJ20566.1"/>
    <property type="molecule type" value="Genomic_DNA"/>
</dbReference>
<evidence type="ECO:0000313" key="5">
    <source>
        <dbReference type="Proteomes" id="UP000251571"/>
    </source>
</evidence>
<organism evidence="3 5">
    <name type="scientific">Jannaschia seohaensis</name>
    <dbReference type="NCBI Taxonomy" id="475081"/>
    <lineage>
        <taxon>Bacteria</taxon>
        <taxon>Pseudomonadati</taxon>
        <taxon>Pseudomonadota</taxon>
        <taxon>Alphaproteobacteria</taxon>
        <taxon>Rhodobacterales</taxon>
        <taxon>Roseobacteraceae</taxon>
        <taxon>Jannaschia</taxon>
    </lineage>
</organism>
<dbReference type="EMBL" id="UETC01000003">
    <property type="protein sequence ID" value="SSA44662.1"/>
    <property type="molecule type" value="Genomic_DNA"/>
</dbReference>
<sequence>MPYPVKPYESFEPLTLAAVALALSVVPVALAYATPPAIPEHVGAPGRLKRTAPLSVAGCFAIGLANGAFRSFAPIYADATAPTPLMVCLSISARIAGVALSQGRSEPAARGQPCGGEAGIRDTAPARRDRRVRCARASVHTVMALATGVALLRKPAVAEEGRAAFAALPPVGHDAPALAELRGALAETWPEPLPEPNAHGVPS</sequence>
<accession>A0A2Y9BZN1</accession>
<reference evidence="2 4" key="2">
    <citation type="submission" date="2018-03" db="EMBL/GenBank/DDBJ databases">
        <title>Genomic Encyclopedia of Archaeal and Bacterial Type Strains, Phase II (KMG-II): from individual species to whole genera.</title>
        <authorList>
            <person name="Goeker M."/>
        </authorList>
    </citation>
    <scope>NUCLEOTIDE SEQUENCE [LARGE SCALE GENOMIC DNA]</scope>
    <source>
        <strain evidence="2 4">DSM 25227</strain>
    </source>
</reference>
<evidence type="ECO:0000256" key="1">
    <source>
        <dbReference type="SAM" id="MobiDB-lite"/>
    </source>
</evidence>
<evidence type="ECO:0000313" key="4">
    <source>
        <dbReference type="Proteomes" id="UP000245839"/>
    </source>
</evidence>
<protein>
    <submittedName>
        <fullName evidence="3">Uncharacterized protein</fullName>
    </submittedName>
</protein>
<proteinExistence type="predicted"/>
<reference evidence="3 5" key="1">
    <citation type="submission" date="2016-10" db="EMBL/GenBank/DDBJ databases">
        <authorList>
            <person name="Cai Z."/>
        </authorList>
    </citation>
    <scope>NUCLEOTIDE SEQUENCE [LARGE SCALE GENOMIC DNA]</scope>
    <source>
        <strain evidence="3 5">DSM 25227</strain>
    </source>
</reference>